<dbReference type="AlphaFoldDB" id="A0AAV9NCM3"/>
<protein>
    <recommendedName>
        <fullName evidence="2">AB hydrolase-1 domain-containing protein</fullName>
    </recommendedName>
</protein>
<keyword evidence="4" id="KW-1185">Reference proteome</keyword>
<dbReference type="InterPro" id="IPR029058">
    <property type="entry name" value="AB_hydrolase_fold"/>
</dbReference>
<dbReference type="PANTHER" id="PTHR22946:SF12">
    <property type="entry name" value="CONIDIAL PIGMENT BIOSYNTHESIS PROTEIN AYG1 (AFU_ORTHOLOGUE AFUA_2G17550)"/>
    <property type="match status" value="1"/>
</dbReference>
<name>A0AAV9NCM3_9EURO</name>
<comment type="caution">
    <text evidence="3">The sequence shown here is derived from an EMBL/GenBank/DDBJ whole genome shotgun (WGS) entry which is preliminary data.</text>
</comment>
<reference evidence="3 4" key="1">
    <citation type="submission" date="2023-08" db="EMBL/GenBank/DDBJ databases">
        <title>Black Yeasts Isolated from many extreme environments.</title>
        <authorList>
            <person name="Coleine C."/>
            <person name="Stajich J.E."/>
            <person name="Selbmann L."/>
        </authorList>
    </citation>
    <scope>NUCLEOTIDE SEQUENCE [LARGE SCALE GENOMIC DNA]</scope>
    <source>
        <strain evidence="3 4">CCFEE 5792</strain>
    </source>
</reference>
<dbReference type="Gene3D" id="3.40.50.1820">
    <property type="entry name" value="alpha/beta hydrolase"/>
    <property type="match status" value="1"/>
</dbReference>
<dbReference type="EMBL" id="JAVRRD010000010">
    <property type="protein sequence ID" value="KAK5054531.1"/>
    <property type="molecule type" value="Genomic_DNA"/>
</dbReference>
<feature type="domain" description="AB hydrolase-1" evidence="2">
    <location>
        <begin position="165"/>
        <end position="363"/>
    </location>
</feature>
<accession>A0AAV9NCM3</accession>
<evidence type="ECO:0000313" key="4">
    <source>
        <dbReference type="Proteomes" id="UP001358417"/>
    </source>
</evidence>
<dbReference type="GeneID" id="89969642"/>
<dbReference type="PANTHER" id="PTHR22946">
    <property type="entry name" value="DIENELACTONE HYDROLASE DOMAIN-CONTAINING PROTEIN-RELATED"/>
    <property type="match status" value="1"/>
</dbReference>
<dbReference type="RefSeq" id="XP_064707304.1">
    <property type="nucleotide sequence ID" value="XM_064845046.1"/>
</dbReference>
<proteinExistence type="inferred from homology"/>
<dbReference type="InterPro" id="IPR050261">
    <property type="entry name" value="FrsA_esterase"/>
</dbReference>
<dbReference type="SUPFAM" id="SSF53474">
    <property type="entry name" value="alpha/beta-Hydrolases"/>
    <property type="match status" value="1"/>
</dbReference>
<evidence type="ECO:0000256" key="1">
    <source>
        <dbReference type="ARBA" id="ARBA00038115"/>
    </source>
</evidence>
<gene>
    <name evidence="3" type="ORF">LTR84_001422</name>
</gene>
<dbReference type="Pfam" id="PF12697">
    <property type="entry name" value="Abhydrolase_6"/>
    <property type="match status" value="1"/>
</dbReference>
<evidence type="ECO:0000259" key="2">
    <source>
        <dbReference type="Pfam" id="PF12697"/>
    </source>
</evidence>
<dbReference type="InterPro" id="IPR000073">
    <property type="entry name" value="AB_hydrolase_1"/>
</dbReference>
<dbReference type="Gene3D" id="1.20.1440.110">
    <property type="entry name" value="acylaminoacyl peptidase"/>
    <property type="match status" value="1"/>
</dbReference>
<evidence type="ECO:0000313" key="3">
    <source>
        <dbReference type="EMBL" id="KAK5054531.1"/>
    </source>
</evidence>
<organism evidence="3 4">
    <name type="scientific">Exophiala bonariae</name>
    <dbReference type="NCBI Taxonomy" id="1690606"/>
    <lineage>
        <taxon>Eukaryota</taxon>
        <taxon>Fungi</taxon>
        <taxon>Dikarya</taxon>
        <taxon>Ascomycota</taxon>
        <taxon>Pezizomycotina</taxon>
        <taxon>Eurotiomycetes</taxon>
        <taxon>Chaetothyriomycetidae</taxon>
        <taxon>Chaetothyriales</taxon>
        <taxon>Herpotrichiellaceae</taxon>
        <taxon>Exophiala</taxon>
    </lineage>
</organism>
<dbReference type="Proteomes" id="UP001358417">
    <property type="component" value="Unassembled WGS sequence"/>
</dbReference>
<comment type="similarity">
    <text evidence="1">Belongs to the AB hydrolase superfamily. FUS2 hydrolase family.</text>
</comment>
<sequence length="405" mass="45238">MLSLSPDINFHFQLLRLLASVRTSAADVGEVLNICERVKPGDYESWYQAFDNMAQWVKSTIEPEEGLDKISLREAYFRISRYAYGSGFYLTGTGAGPKNEERIIKVWKDWTLYFRKATSLMDIPPEHHTIQTDGFTIPVMLFRASLDDTPRPCVILGSGLDGSMEEMFHFHGPAALDRGYHVIIYEGPGQTGFRRAQNLGFIHDWERVVTPVVDWLQPLSFIDSSRVTLFGLSLGGYLAGRAACFEHRLAALILIDGIFDVSQTATALYGPDVMQYDHPDTIDQFHEAISLKGRSSTSIEWISGHFRWAFKTDTVYDALQKLKLMSLAGGLLNNVTCPVFVGDAEHDLYVAASQPPLVAEALGKKATYKQFTKAESAEAHCHVGATAFANQVIYKWLAEQLALPN</sequence>